<dbReference type="InterPro" id="IPR011112">
    <property type="entry name" value="Rho-like_N"/>
</dbReference>
<dbReference type="Pfam" id="PF07498">
    <property type="entry name" value="Rho_N"/>
    <property type="match status" value="1"/>
</dbReference>
<gene>
    <name evidence="3" type="ORF">Tsubulata_016106</name>
</gene>
<dbReference type="GO" id="GO:0006353">
    <property type="term" value="P:DNA-templated transcription termination"/>
    <property type="evidence" value="ECO:0007669"/>
    <property type="project" value="InterPro"/>
</dbReference>
<evidence type="ECO:0000313" key="3">
    <source>
        <dbReference type="EMBL" id="KAJ4825888.1"/>
    </source>
</evidence>
<reference evidence="3" key="2">
    <citation type="journal article" date="2023" name="Plants (Basel)">
        <title>Annotation of the Turnera subulata (Passifloraceae) Draft Genome Reveals the S-Locus Evolved after the Divergence of Turneroideae from Passifloroideae in a Stepwise Manner.</title>
        <authorList>
            <person name="Henning P.M."/>
            <person name="Roalson E.H."/>
            <person name="Mir W."/>
            <person name="McCubbin A.G."/>
            <person name="Shore J.S."/>
        </authorList>
    </citation>
    <scope>NUCLEOTIDE SEQUENCE</scope>
    <source>
        <strain evidence="3">F60SS</strain>
    </source>
</reference>
<dbReference type="EMBL" id="JAKUCV010006787">
    <property type="protein sequence ID" value="KAJ4825888.1"/>
    <property type="molecule type" value="Genomic_DNA"/>
</dbReference>
<evidence type="ECO:0000256" key="1">
    <source>
        <dbReference type="SAM" id="MobiDB-lite"/>
    </source>
</evidence>
<feature type="region of interest" description="Disordered" evidence="1">
    <location>
        <begin position="328"/>
        <end position="349"/>
    </location>
</feature>
<feature type="region of interest" description="Disordered" evidence="1">
    <location>
        <begin position="159"/>
        <end position="181"/>
    </location>
</feature>
<feature type="compositionally biased region" description="Acidic residues" evidence="1">
    <location>
        <begin position="328"/>
        <end position="337"/>
    </location>
</feature>
<sequence length="399" mass="45340">MSQTLWLLSFSLHQNIRIYRFLLCVGYGPLEGRCLRRSGLSGRVGDVSPRSRVSQRICSQVMIGSVECALRTASFVCKASSSGHGRNSDFRKQNRQNFRNRNRHNENGDSFGKLDESSESTSKNEPVAYLSESPNFQATASPGPMENETLRRLRNVQKHFQEKGAVKTDKKVKASQEKGKEEKIDIRSLLEVLKKHNSDAKNSRNSSTDQVRPNGFFKKNKITSFLDSREGGTNSVPQPNSSSPARPPSNFRRRSPIPHLKFQPNYSSEDSVNSAPYSNSSDESKQQLEMPAQLSELETEELKPELESSFDNLVMFNEPYEDIDQNYENQEETEEEDLKFNEPYGGKALNIDQGYENQQQMEEEDLSSMKVAELRELAKSRGLKGYSKMKKIDLVELLK</sequence>
<feature type="compositionally biased region" description="Low complexity" evidence="1">
    <location>
        <begin position="237"/>
        <end position="250"/>
    </location>
</feature>
<organism evidence="3 4">
    <name type="scientific">Turnera subulata</name>
    <dbReference type="NCBI Taxonomy" id="218843"/>
    <lineage>
        <taxon>Eukaryota</taxon>
        <taxon>Viridiplantae</taxon>
        <taxon>Streptophyta</taxon>
        <taxon>Embryophyta</taxon>
        <taxon>Tracheophyta</taxon>
        <taxon>Spermatophyta</taxon>
        <taxon>Magnoliopsida</taxon>
        <taxon>eudicotyledons</taxon>
        <taxon>Gunneridae</taxon>
        <taxon>Pentapetalae</taxon>
        <taxon>rosids</taxon>
        <taxon>fabids</taxon>
        <taxon>Malpighiales</taxon>
        <taxon>Passifloraceae</taxon>
        <taxon>Turnera</taxon>
    </lineage>
</organism>
<protein>
    <recommendedName>
        <fullName evidence="2">Rho termination factor-like N-terminal domain-containing protein</fullName>
    </recommendedName>
</protein>
<dbReference type="PANTHER" id="PTHR34449:SF5">
    <property type="entry name" value="ATP BINDING _ ATPASE"/>
    <property type="match status" value="1"/>
</dbReference>
<evidence type="ECO:0000313" key="4">
    <source>
        <dbReference type="Proteomes" id="UP001141552"/>
    </source>
</evidence>
<proteinExistence type="predicted"/>
<dbReference type="SMART" id="SM00959">
    <property type="entry name" value="Rho_N"/>
    <property type="match status" value="1"/>
</dbReference>
<feature type="compositionally biased region" description="Basic and acidic residues" evidence="1">
    <location>
        <begin position="103"/>
        <end position="116"/>
    </location>
</feature>
<dbReference type="PANTHER" id="PTHR34449">
    <property type="entry name" value="RHO TERMINATION FACTOR"/>
    <property type="match status" value="1"/>
</dbReference>
<name>A0A9Q0F6J7_9ROSI</name>
<dbReference type="Proteomes" id="UP001141552">
    <property type="component" value="Unassembled WGS sequence"/>
</dbReference>
<dbReference type="InterPro" id="IPR036269">
    <property type="entry name" value="Rho_N_sf"/>
</dbReference>
<evidence type="ECO:0000259" key="2">
    <source>
        <dbReference type="SMART" id="SM00959"/>
    </source>
</evidence>
<comment type="caution">
    <text evidence="3">The sequence shown here is derived from an EMBL/GenBank/DDBJ whole genome shotgun (WGS) entry which is preliminary data.</text>
</comment>
<feature type="region of interest" description="Disordered" evidence="1">
    <location>
        <begin position="79"/>
        <end position="126"/>
    </location>
</feature>
<dbReference type="AlphaFoldDB" id="A0A9Q0F6J7"/>
<keyword evidence="4" id="KW-1185">Reference proteome</keyword>
<feature type="compositionally biased region" description="Polar residues" evidence="1">
    <location>
        <begin position="264"/>
        <end position="281"/>
    </location>
</feature>
<dbReference type="Gene3D" id="1.10.720.10">
    <property type="match status" value="1"/>
</dbReference>
<feature type="domain" description="Rho termination factor-like N-terminal" evidence="2">
    <location>
        <begin position="365"/>
        <end position="399"/>
    </location>
</feature>
<dbReference type="OrthoDB" id="652255at2759"/>
<feature type="compositionally biased region" description="Polar residues" evidence="1">
    <location>
        <begin position="222"/>
        <end position="236"/>
    </location>
</feature>
<feature type="region of interest" description="Disordered" evidence="1">
    <location>
        <begin position="196"/>
        <end position="291"/>
    </location>
</feature>
<accession>A0A9Q0F6J7</accession>
<reference evidence="3" key="1">
    <citation type="submission" date="2022-02" db="EMBL/GenBank/DDBJ databases">
        <authorList>
            <person name="Henning P.M."/>
            <person name="McCubbin A.G."/>
            <person name="Shore J.S."/>
        </authorList>
    </citation>
    <scope>NUCLEOTIDE SEQUENCE</scope>
    <source>
        <strain evidence="3">F60SS</strain>
        <tissue evidence="3">Leaves</tissue>
    </source>
</reference>
<dbReference type="SUPFAM" id="SSF68912">
    <property type="entry name" value="Rho N-terminal domain-like"/>
    <property type="match status" value="1"/>
</dbReference>